<sequence>MSETEMLKNENTLYRLKVKERFFLQFKQLCRFNLGTCAYRCVTYHIFDSFREQIY</sequence>
<name>A0AAE0SCC4_9BIVA</name>
<proteinExistence type="predicted"/>
<dbReference type="EMBL" id="JAEAOA010000554">
    <property type="protein sequence ID" value="KAK3589242.1"/>
    <property type="molecule type" value="Genomic_DNA"/>
</dbReference>
<accession>A0AAE0SCC4</accession>
<evidence type="ECO:0000313" key="1">
    <source>
        <dbReference type="EMBL" id="KAK3589242.1"/>
    </source>
</evidence>
<feature type="non-terminal residue" evidence="1">
    <location>
        <position position="55"/>
    </location>
</feature>
<reference evidence="1" key="2">
    <citation type="journal article" date="2021" name="Genome Biol. Evol.">
        <title>Developing a high-quality reference genome for a parasitic bivalve with doubly uniparental inheritance (Bivalvia: Unionida).</title>
        <authorList>
            <person name="Smith C.H."/>
        </authorList>
    </citation>
    <scope>NUCLEOTIDE SEQUENCE</scope>
    <source>
        <strain evidence="1">CHS0354</strain>
        <tissue evidence="1">Mantle</tissue>
    </source>
</reference>
<reference evidence="1" key="3">
    <citation type="submission" date="2023-05" db="EMBL/GenBank/DDBJ databases">
        <authorList>
            <person name="Smith C.H."/>
        </authorList>
    </citation>
    <scope>NUCLEOTIDE SEQUENCE</scope>
    <source>
        <strain evidence="1">CHS0354</strain>
        <tissue evidence="1">Mantle</tissue>
    </source>
</reference>
<dbReference type="Proteomes" id="UP001195483">
    <property type="component" value="Unassembled WGS sequence"/>
</dbReference>
<keyword evidence="2" id="KW-1185">Reference proteome</keyword>
<comment type="caution">
    <text evidence="1">The sequence shown here is derived from an EMBL/GenBank/DDBJ whole genome shotgun (WGS) entry which is preliminary data.</text>
</comment>
<reference evidence="1" key="1">
    <citation type="journal article" date="2021" name="Genome Biol. Evol.">
        <title>A High-Quality Reference Genome for a Parasitic Bivalve with Doubly Uniparental Inheritance (Bivalvia: Unionida).</title>
        <authorList>
            <person name="Smith C.H."/>
        </authorList>
    </citation>
    <scope>NUCLEOTIDE SEQUENCE</scope>
    <source>
        <strain evidence="1">CHS0354</strain>
    </source>
</reference>
<gene>
    <name evidence="1" type="ORF">CHS0354_008305</name>
</gene>
<organism evidence="1 2">
    <name type="scientific">Potamilus streckersoni</name>
    <dbReference type="NCBI Taxonomy" id="2493646"/>
    <lineage>
        <taxon>Eukaryota</taxon>
        <taxon>Metazoa</taxon>
        <taxon>Spiralia</taxon>
        <taxon>Lophotrochozoa</taxon>
        <taxon>Mollusca</taxon>
        <taxon>Bivalvia</taxon>
        <taxon>Autobranchia</taxon>
        <taxon>Heteroconchia</taxon>
        <taxon>Palaeoheterodonta</taxon>
        <taxon>Unionida</taxon>
        <taxon>Unionoidea</taxon>
        <taxon>Unionidae</taxon>
        <taxon>Ambleminae</taxon>
        <taxon>Lampsilini</taxon>
        <taxon>Potamilus</taxon>
    </lineage>
</organism>
<dbReference type="AlphaFoldDB" id="A0AAE0SCC4"/>
<protein>
    <submittedName>
        <fullName evidence="1">Uncharacterized protein</fullName>
    </submittedName>
</protein>
<evidence type="ECO:0000313" key="2">
    <source>
        <dbReference type="Proteomes" id="UP001195483"/>
    </source>
</evidence>